<dbReference type="PANTHER" id="PTHR43162">
    <property type="match status" value="1"/>
</dbReference>
<name>A0A7W3J9T9_9MICO</name>
<proteinExistence type="predicted"/>
<protein>
    <submittedName>
        <fullName evidence="2">Uncharacterized protein YbjT (DUF2867 family)</fullName>
    </submittedName>
</protein>
<dbReference type="Gene3D" id="3.40.50.720">
    <property type="entry name" value="NAD(P)-binding Rossmann-like Domain"/>
    <property type="match status" value="1"/>
</dbReference>
<dbReference type="AlphaFoldDB" id="A0A7W3J9T9"/>
<evidence type="ECO:0000313" key="3">
    <source>
        <dbReference type="Proteomes" id="UP000540568"/>
    </source>
</evidence>
<comment type="caution">
    <text evidence="2">The sequence shown here is derived from an EMBL/GenBank/DDBJ whole genome shotgun (WGS) entry which is preliminary data.</text>
</comment>
<dbReference type="InterPro" id="IPR036291">
    <property type="entry name" value="NAD(P)-bd_dom_sf"/>
</dbReference>
<dbReference type="InterPro" id="IPR051604">
    <property type="entry name" value="Ergot_Alk_Oxidoreductase"/>
</dbReference>
<dbReference type="Proteomes" id="UP000540568">
    <property type="component" value="Unassembled WGS sequence"/>
</dbReference>
<evidence type="ECO:0000259" key="1">
    <source>
        <dbReference type="Pfam" id="PF13460"/>
    </source>
</evidence>
<dbReference type="PANTHER" id="PTHR43162:SF1">
    <property type="entry name" value="PRESTALK A DIFFERENTIATION PROTEIN A"/>
    <property type="match status" value="1"/>
</dbReference>
<accession>A0A7W3J9T9</accession>
<dbReference type="SUPFAM" id="SSF51735">
    <property type="entry name" value="NAD(P)-binding Rossmann-fold domains"/>
    <property type="match status" value="1"/>
</dbReference>
<dbReference type="EMBL" id="JACGWV010000001">
    <property type="protein sequence ID" value="MBA8808923.1"/>
    <property type="molecule type" value="Genomic_DNA"/>
</dbReference>
<dbReference type="RefSeq" id="WP_182617356.1">
    <property type="nucleotide sequence ID" value="NZ_BAAATF010000003.1"/>
</dbReference>
<gene>
    <name evidence="2" type="ORF">FHX71_002865</name>
</gene>
<dbReference type="Pfam" id="PF13460">
    <property type="entry name" value="NAD_binding_10"/>
    <property type="match status" value="1"/>
</dbReference>
<sequence>MATSTARILVFGATGNVGGALVRRLAAGGADVRVRAMVRTPRSADLPDGVEVVRGDLTDLDSVRAALRDVDRVFLVWPLGGGELTRAVVDLITARVRRIVYLSAIGVRDDGAPAPDPILQFHTDIEQAVRASDVEWTLLRSGGMATNTLGWAQQVRERSTVSWIYGDGGRALVHEADLAEVAEIALLTDRLVGAAPEITGPSVLTQKEQARAIGSAIGRTVTWEELPTEEVREVLISTGWSAATADGVLQAWASTIDRPEAPTPDFAAVTGATGRTFEQWAADHAEDFR</sequence>
<keyword evidence="3" id="KW-1185">Reference proteome</keyword>
<reference evidence="2 3" key="1">
    <citation type="submission" date="2020-07" db="EMBL/GenBank/DDBJ databases">
        <title>Sequencing the genomes of 1000 actinobacteria strains.</title>
        <authorList>
            <person name="Klenk H.-P."/>
        </authorList>
    </citation>
    <scope>NUCLEOTIDE SEQUENCE [LARGE SCALE GENOMIC DNA]</scope>
    <source>
        <strain evidence="2 3">DSM 44121</strain>
    </source>
</reference>
<feature type="domain" description="NAD(P)-binding" evidence="1">
    <location>
        <begin position="12"/>
        <end position="148"/>
    </location>
</feature>
<dbReference type="InterPro" id="IPR016040">
    <property type="entry name" value="NAD(P)-bd_dom"/>
</dbReference>
<organism evidence="2 3">
    <name type="scientific">Promicromonospora sukumoe</name>
    <dbReference type="NCBI Taxonomy" id="88382"/>
    <lineage>
        <taxon>Bacteria</taxon>
        <taxon>Bacillati</taxon>
        <taxon>Actinomycetota</taxon>
        <taxon>Actinomycetes</taxon>
        <taxon>Micrococcales</taxon>
        <taxon>Promicromonosporaceae</taxon>
        <taxon>Promicromonospora</taxon>
    </lineage>
</organism>
<evidence type="ECO:0000313" key="2">
    <source>
        <dbReference type="EMBL" id="MBA8808923.1"/>
    </source>
</evidence>